<dbReference type="GO" id="GO:0004930">
    <property type="term" value="F:G protein-coupled receptor activity"/>
    <property type="evidence" value="ECO:0007669"/>
    <property type="project" value="InterPro"/>
</dbReference>
<dbReference type="Pfam" id="PF26588">
    <property type="entry name" value="GAIN_ADGRA3"/>
    <property type="match status" value="1"/>
</dbReference>
<evidence type="ECO:0000256" key="9">
    <source>
        <dbReference type="SAM" id="Phobius"/>
    </source>
</evidence>
<evidence type="ECO:0000256" key="1">
    <source>
        <dbReference type="ARBA" id="ARBA00004141"/>
    </source>
</evidence>
<feature type="transmembrane region" description="Helical" evidence="9">
    <location>
        <begin position="941"/>
        <end position="963"/>
    </location>
</feature>
<dbReference type="InterPro" id="IPR001879">
    <property type="entry name" value="GPCR_2_extracellular_dom"/>
</dbReference>
<dbReference type="InterPro" id="IPR057244">
    <property type="entry name" value="GAIN_B"/>
</dbReference>
<feature type="region of interest" description="Disordered" evidence="8">
    <location>
        <begin position="1049"/>
        <end position="1142"/>
    </location>
</feature>
<dbReference type="Gene3D" id="2.60.220.50">
    <property type="match status" value="1"/>
</dbReference>
<dbReference type="PROSITE" id="PS50261">
    <property type="entry name" value="G_PROTEIN_RECEP_F2_4"/>
    <property type="match status" value="1"/>
</dbReference>
<dbReference type="PRINTS" id="PR00249">
    <property type="entry name" value="GPCRSECRETIN"/>
</dbReference>
<gene>
    <name evidence="14" type="ORF">DPMN_050660</name>
</gene>
<dbReference type="AlphaFoldDB" id="A0A9D4CGJ5"/>
<dbReference type="Pfam" id="PF01825">
    <property type="entry name" value="GPS"/>
    <property type="match status" value="1"/>
</dbReference>
<comment type="subcellular location">
    <subcellularLocation>
        <location evidence="1">Membrane</location>
        <topology evidence="1">Multi-pass membrane protein</topology>
    </subcellularLocation>
</comment>
<keyword evidence="3 9" id="KW-0812">Transmembrane</keyword>
<dbReference type="Pfam" id="PF13855">
    <property type="entry name" value="LRR_8"/>
    <property type="match status" value="1"/>
</dbReference>
<proteinExistence type="predicted"/>
<comment type="caution">
    <text evidence="14">The sequence shown here is derived from an EMBL/GenBank/DDBJ whole genome shotgun (WGS) entry which is preliminary data.</text>
</comment>
<reference evidence="14" key="1">
    <citation type="journal article" date="2019" name="bioRxiv">
        <title>The Genome of the Zebra Mussel, Dreissena polymorpha: A Resource for Invasive Species Research.</title>
        <authorList>
            <person name="McCartney M.A."/>
            <person name="Auch B."/>
            <person name="Kono T."/>
            <person name="Mallez S."/>
            <person name="Zhang Y."/>
            <person name="Obille A."/>
            <person name="Becker A."/>
            <person name="Abrahante J.E."/>
            <person name="Garbe J."/>
            <person name="Badalamenti J.P."/>
            <person name="Herman A."/>
            <person name="Mangelson H."/>
            <person name="Liachko I."/>
            <person name="Sullivan S."/>
            <person name="Sone E.D."/>
            <person name="Koren S."/>
            <person name="Silverstein K.A.T."/>
            <person name="Beckman K.B."/>
            <person name="Gohl D.M."/>
        </authorList>
    </citation>
    <scope>NUCLEOTIDE SEQUENCE</scope>
    <source>
        <strain evidence="14">Duluth1</strain>
        <tissue evidence="14">Whole animal</tissue>
    </source>
</reference>
<keyword evidence="4" id="KW-0677">Repeat</keyword>
<evidence type="ECO:0000256" key="7">
    <source>
        <dbReference type="ARBA" id="ARBA00023157"/>
    </source>
</evidence>
<dbReference type="PANTHER" id="PTHR45692">
    <property type="entry name" value="G_PROTEIN_RECEP_F2_4 DOMAIN-CONTAINING PROTEIN"/>
    <property type="match status" value="1"/>
</dbReference>
<feature type="domain" description="G-protein coupled receptors family 2 profile 1" evidence="12">
    <location>
        <begin position="421"/>
        <end position="483"/>
    </location>
</feature>
<evidence type="ECO:0000256" key="4">
    <source>
        <dbReference type="ARBA" id="ARBA00022737"/>
    </source>
</evidence>
<dbReference type="Gene3D" id="1.20.1070.10">
    <property type="entry name" value="Rhodopsin 7-helix transmembrane proteins"/>
    <property type="match status" value="1"/>
</dbReference>
<dbReference type="InterPro" id="IPR032675">
    <property type="entry name" value="LRR_dom_sf"/>
</dbReference>
<keyword evidence="5 9" id="KW-1133">Transmembrane helix</keyword>
<evidence type="ECO:0000256" key="2">
    <source>
        <dbReference type="ARBA" id="ARBA00022614"/>
    </source>
</evidence>
<sequence>MPTQIRSSEHVVGILVVLFVGMVIGGQHADACTESPIHVFNCSRKGLNEVPQLASSLIEIDLSFNHLNRVFNYSFQIVRSLRVLYLQVNIIFTMDPDSFAGLVHLHTIDLSTNRLVYITEDMFRELPSLQILNLANNSIFSIHQHAFFSLASLTELILTANYVECQCEEQLMKEQIEYRNSQSLFKIYVEGPICVNYNFQDLFNIDIQTCTAGESPWESRVNCYSCGNFSSLDTCIGIANCGMNTDVCYSTITYNGNRLWVTAGCINYMACLGLIAKNNRTCVQGDTICSSCYIGNLSNTKDFARYTNKFVLFVTLEIRANLTDALQNVYSQEYDIFTRYIAIDVENFLRGENATSGCVPDFIQLSKPEVTVYLIIHCTTIWYITNQTVITALFERLSHMTLNGLKVANVNIAYSSDQSDFCPPVVERTEDRGTFIWPLTQASTLVTIKCPFQFNSFLSTATKYCQAGNKWRNSSIGLCPLEDEQSRGLQELSQTSITDENVGDVSSELSTITSRWDSFTSTDMVMAVETVDKILTTDTSSTNDGVIGNTVDTINNLLNIDYDVLVIFEATSQSSARLIRAVEKLLSHIEKDFSAVKSNLAGFVSAGSTGAFNGYTLSFNDGIKDLTKSGIDISKSARDLEAGMSGIVLPKTMLNIAAKVTLNIYSDPKLFKSISNQIQTEPSSNAISDTSTYTGVERTINSKVVAASVPDMMITTLRDPVKIRLTHEKKGKNVSYVHWSLTSSEWRSDGCSVYTTNEDYTECHCDHLTNFALLMDVYDVGGELSESNKLALRIVSIVGCGLSLTGALLTLLIYAIFRRLRRDNPSKILMQLCAAIAAVNLVFLVGAQEYSAGNIGGCKAVAVLLQYFLLVIMCWMLVEAFYMYQSLVKVFDAYIARFQLKAAVFSWGTPLIIVVVTLAVNKTDNYGYRPGGICWLERIPFYAAFLAPVCLVLVLNVITYVLVMKQIFRRRSILTKTEHRKTAIGDAGIAFLYLFVICNSLQGFFIFMCHCILKEDVRKAIRSALPTIRSVLPAIRSVLPCLKSPYDTTSSTNDSSGTSMAQTTSSNATATNQSDSSGTSMAQTTSSNATATNQSDSSGTSMTQTTSSNETATNQSGRTSANAQNQQRKKKPKYEVDTSKTTAFRGIWQMEISDQANNSSSA</sequence>
<feature type="chain" id="PRO_5038693642" evidence="10">
    <location>
        <begin position="26"/>
        <end position="1162"/>
    </location>
</feature>
<dbReference type="InterPro" id="IPR000203">
    <property type="entry name" value="GPS"/>
</dbReference>
<dbReference type="SUPFAM" id="SSF52058">
    <property type="entry name" value="L domain-like"/>
    <property type="match status" value="1"/>
</dbReference>
<feature type="transmembrane region" description="Helical" evidence="9">
    <location>
        <begin position="860"/>
        <end position="882"/>
    </location>
</feature>
<organism evidence="14 15">
    <name type="scientific">Dreissena polymorpha</name>
    <name type="common">Zebra mussel</name>
    <name type="synonym">Mytilus polymorpha</name>
    <dbReference type="NCBI Taxonomy" id="45954"/>
    <lineage>
        <taxon>Eukaryota</taxon>
        <taxon>Metazoa</taxon>
        <taxon>Spiralia</taxon>
        <taxon>Lophotrochozoa</taxon>
        <taxon>Mollusca</taxon>
        <taxon>Bivalvia</taxon>
        <taxon>Autobranchia</taxon>
        <taxon>Heteroconchia</taxon>
        <taxon>Euheterodonta</taxon>
        <taxon>Imparidentia</taxon>
        <taxon>Neoheterodontei</taxon>
        <taxon>Myida</taxon>
        <taxon>Dreissenoidea</taxon>
        <taxon>Dreissenidae</taxon>
        <taxon>Dreissena</taxon>
    </lineage>
</organism>
<dbReference type="PROSITE" id="PS51450">
    <property type="entry name" value="LRR"/>
    <property type="match status" value="1"/>
</dbReference>
<dbReference type="InterPro" id="IPR000832">
    <property type="entry name" value="GPCR_2_secretin-like"/>
</dbReference>
<evidence type="ECO:0000256" key="3">
    <source>
        <dbReference type="ARBA" id="ARBA00022692"/>
    </source>
</evidence>
<feature type="signal peptide" evidence="10">
    <location>
        <begin position="1"/>
        <end position="25"/>
    </location>
</feature>
<name>A0A9D4CGJ5_DREPO</name>
<dbReference type="InterPro" id="IPR003591">
    <property type="entry name" value="Leu-rich_rpt_typical-subtyp"/>
</dbReference>
<evidence type="ECO:0000313" key="14">
    <source>
        <dbReference type="EMBL" id="KAH3724833.1"/>
    </source>
</evidence>
<dbReference type="InterPro" id="IPR017981">
    <property type="entry name" value="GPCR_2-like_7TM"/>
</dbReference>
<keyword evidence="6 9" id="KW-0472">Membrane</keyword>
<keyword evidence="2" id="KW-0433">Leucine-rich repeat</keyword>
<feature type="domain" description="GAIN-B" evidence="11">
    <location>
        <begin position="615"/>
        <end position="781"/>
    </location>
</feature>
<evidence type="ECO:0000259" key="11">
    <source>
        <dbReference type="PROSITE" id="PS50221"/>
    </source>
</evidence>
<evidence type="ECO:0000256" key="10">
    <source>
        <dbReference type="SAM" id="SignalP"/>
    </source>
</evidence>
<dbReference type="SUPFAM" id="SSF81321">
    <property type="entry name" value="Family A G protein-coupled receptor-like"/>
    <property type="match status" value="1"/>
</dbReference>
<reference evidence="14" key="2">
    <citation type="submission" date="2020-11" db="EMBL/GenBank/DDBJ databases">
        <authorList>
            <person name="McCartney M.A."/>
            <person name="Auch B."/>
            <person name="Kono T."/>
            <person name="Mallez S."/>
            <person name="Becker A."/>
            <person name="Gohl D.M."/>
            <person name="Silverstein K.A.T."/>
            <person name="Koren S."/>
            <person name="Bechman K.B."/>
            <person name="Herman A."/>
            <person name="Abrahante J.E."/>
            <person name="Garbe J."/>
        </authorList>
    </citation>
    <scope>NUCLEOTIDE SEQUENCE</scope>
    <source>
        <strain evidence="14">Duluth1</strain>
        <tissue evidence="14">Whole animal</tissue>
    </source>
</reference>
<feature type="transmembrane region" description="Helical" evidence="9">
    <location>
        <begin position="829"/>
        <end position="848"/>
    </location>
</feature>
<feature type="transmembrane region" description="Helical" evidence="9">
    <location>
        <begin position="984"/>
        <end position="1008"/>
    </location>
</feature>
<evidence type="ECO:0000256" key="5">
    <source>
        <dbReference type="ARBA" id="ARBA00022989"/>
    </source>
</evidence>
<dbReference type="PANTHER" id="PTHR45692:SF1">
    <property type="entry name" value="G-PROTEIN COUPLED RECEPTORS FAMILY 2 PROFILE 2 DOMAIN-CONTAINING PROTEIN"/>
    <property type="match status" value="1"/>
</dbReference>
<dbReference type="Proteomes" id="UP000828390">
    <property type="component" value="Unassembled WGS sequence"/>
</dbReference>
<dbReference type="InterPro" id="IPR058808">
    <property type="entry name" value="GAIN_ADGRA2/3"/>
</dbReference>
<evidence type="ECO:0000256" key="8">
    <source>
        <dbReference type="SAM" id="MobiDB-lite"/>
    </source>
</evidence>
<feature type="compositionally biased region" description="Low complexity" evidence="8">
    <location>
        <begin position="1049"/>
        <end position="1108"/>
    </location>
</feature>
<evidence type="ECO:0000256" key="6">
    <source>
        <dbReference type="ARBA" id="ARBA00023136"/>
    </source>
</evidence>
<dbReference type="PROSITE" id="PS50221">
    <property type="entry name" value="GAIN_B"/>
    <property type="match status" value="1"/>
</dbReference>
<evidence type="ECO:0000313" key="15">
    <source>
        <dbReference type="Proteomes" id="UP000828390"/>
    </source>
</evidence>
<dbReference type="SMART" id="SM00369">
    <property type="entry name" value="LRR_TYP"/>
    <property type="match status" value="3"/>
</dbReference>
<keyword evidence="7" id="KW-1015">Disulfide bond</keyword>
<accession>A0A9D4CGJ5</accession>
<protein>
    <submittedName>
        <fullName evidence="14">Uncharacterized protein</fullName>
    </submittedName>
</protein>
<dbReference type="InterPro" id="IPR001611">
    <property type="entry name" value="Leu-rich_rpt"/>
</dbReference>
<feature type="transmembrane region" description="Helical" evidence="9">
    <location>
        <begin position="794"/>
        <end position="817"/>
    </location>
</feature>
<dbReference type="SMART" id="SM00303">
    <property type="entry name" value="GPS"/>
    <property type="match status" value="1"/>
</dbReference>
<keyword evidence="10" id="KW-0732">Signal</keyword>
<dbReference type="Gene3D" id="3.80.10.10">
    <property type="entry name" value="Ribonuclease Inhibitor"/>
    <property type="match status" value="1"/>
</dbReference>
<dbReference type="CDD" id="cd15040">
    <property type="entry name" value="7tmB2_Adhesion"/>
    <property type="match status" value="1"/>
</dbReference>
<keyword evidence="15" id="KW-1185">Reference proteome</keyword>
<dbReference type="InterPro" id="IPR046338">
    <property type="entry name" value="GAIN_dom_sf"/>
</dbReference>
<dbReference type="EMBL" id="JAIWYP010000012">
    <property type="protein sequence ID" value="KAH3724833.1"/>
    <property type="molecule type" value="Genomic_DNA"/>
</dbReference>
<feature type="transmembrane region" description="Helical" evidence="9">
    <location>
        <begin position="902"/>
        <end position="921"/>
    </location>
</feature>
<feature type="domain" description="G-protein coupled receptors family 2 profile 2" evidence="13">
    <location>
        <begin position="792"/>
        <end position="1014"/>
    </location>
</feature>
<feature type="compositionally biased region" description="Polar residues" evidence="8">
    <location>
        <begin position="1109"/>
        <end position="1126"/>
    </location>
</feature>
<evidence type="ECO:0000259" key="13">
    <source>
        <dbReference type="PROSITE" id="PS50261"/>
    </source>
</evidence>
<dbReference type="PROSITE" id="PS50227">
    <property type="entry name" value="G_PROTEIN_RECEP_F2_3"/>
    <property type="match status" value="1"/>
</dbReference>
<dbReference type="GO" id="GO:0016020">
    <property type="term" value="C:membrane"/>
    <property type="evidence" value="ECO:0007669"/>
    <property type="project" value="UniProtKB-SubCell"/>
</dbReference>
<evidence type="ECO:0000259" key="12">
    <source>
        <dbReference type="PROSITE" id="PS50227"/>
    </source>
</evidence>
<dbReference type="Pfam" id="PF00002">
    <property type="entry name" value="7tm_2"/>
    <property type="match status" value="1"/>
</dbReference>
<dbReference type="GO" id="GO:0007166">
    <property type="term" value="P:cell surface receptor signaling pathway"/>
    <property type="evidence" value="ECO:0007669"/>
    <property type="project" value="InterPro"/>
</dbReference>